<accession>A0A0D6PHH2</accession>
<feature type="region of interest" description="Disordered" evidence="1">
    <location>
        <begin position="1"/>
        <end position="47"/>
    </location>
</feature>
<keyword evidence="3" id="KW-1185">Reference proteome</keyword>
<dbReference type="Proteomes" id="UP000032668">
    <property type="component" value="Unassembled WGS sequence"/>
</dbReference>
<name>A0A0D6PHH2_9PROT</name>
<dbReference type="AlphaFoldDB" id="A0A0D6PHH2"/>
<dbReference type="EMBL" id="BANC01000054">
    <property type="protein sequence ID" value="GAN80648.1"/>
    <property type="molecule type" value="Genomic_DNA"/>
</dbReference>
<organism evidence="2 3">
    <name type="scientific">Acidocella aminolytica 101 = DSM 11237</name>
    <dbReference type="NCBI Taxonomy" id="1120923"/>
    <lineage>
        <taxon>Bacteria</taxon>
        <taxon>Pseudomonadati</taxon>
        <taxon>Pseudomonadota</taxon>
        <taxon>Alphaproteobacteria</taxon>
        <taxon>Acetobacterales</taxon>
        <taxon>Acidocellaceae</taxon>
        <taxon>Acidocella</taxon>
    </lineage>
</organism>
<reference evidence="2 3" key="1">
    <citation type="submission" date="2012-11" db="EMBL/GenBank/DDBJ databases">
        <title>Whole genome sequence of Acidocella aminolytica 101 = DSM 11237.</title>
        <authorList>
            <person name="Azuma Y."/>
            <person name="Higashiura N."/>
            <person name="Hirakawa H."/>
            <person name="Matsushita K."/>
        </authorList>
    </citation>
    <scope>NUCLEOTIDE SEQUENCE [LARGE SCALE GENOMIC DNA]</scope>
    <source>
        <strain evidence="3">101 / DSM 11237</strain>
    </source>
</reference>
<sequence>MSSAPMAARYKAANQTIGKPSNATLAAPGRRQPKRDRDLDRLIAPAL</sequence>
<proteinExistence type="predicted"/>
<feature type="compositionally biased region" description="Polar residues" evidence="1">
    <location>
        <begin position="13"/>
        <end position="24"/>
    </location>
</feature>
<evidence type="ECO:0000256" key="1">
    <source>
        <dbReference type="SAM" id="MobiDB-lite"/>
    </source>
</evidence>
<protein>
    <submittedName>
        <fullName evidence="2">Uncharacterized protein</fullName>
    </submittedName>
</protein>
<gene>
    <name evidence="2" type="ORF">Aam_055_028</name>
</gene>
<comment type="caution">
    <text evidence="2">The sequence shown here is derived from an EMBL/GenBank/DDBJ whole genome shotgun (WGS) entry which is preliminary data.</text>
</comment>
<evidence type="ECO:0000313" key="3">
    <source>
        <dbReference type="Proteomes" id="UP000032668"/>
    </source>
</evidence>
<evidence type="ECO:0000313" key="2">
    <source>
        <dbReference type="EMBL" id="GAN80648.1"/>
    </source>
</evidence>